<evidence type="ECO:0000313" key="1">
    <source>
        <dbReference type="EMBL" id="CAI2180482.1"/>
    </source>
</evidence>
<dbReference type="EMBL" id="CAMKVN010002299">
    <property type="protein sequence ID" value="CAI2180482.1"/>
    <property type="molecule type" value="Genomic_DNA"/>
</dbReference>
<reference evidence="1" key="1">
    <citation type="submission" date="2022-08" db="EMBL/GenBank/DDBJ databases">
        <authorList>
            <person name="Kallberg Y."/>
            <person name="Tangrot J."/>
            <person name="Rosling A."/>
        </authorList>
    </citation>
    <scope>NUCLEOTIDE SEQUENCE</scope>
    <source>
        <strain evidence="1">Wild A</strain>
    </source>
</reference>
<dbReference type="Proteomes" id="UP001153678">
    <property type="component" value="Unassembled WGS sequence"/>
</dbReference>
<dbReference type="OrthoDB" id="2432873at2759"/>
<protein>
    <submittedName>
        <fullName evidence="1">3722_t:CDS:1</fullName>
    </submittedName>
</protein>
<evidence type="ECO:0000313" key="2">
    <source>
        <dbReference type="Proteomes" id="UP001153678"/>
    </source>
</evidence>
<name>A0A9W4WRA3_9GLOM</name>
<accession>A0A9W4WRA3</accession>
<keyword evidence="2" id="KW-1185">Reference proteome</keyword>
<proteinExistence type="predicted"/>
<sequence length="185" mass="21175">VRMYGVFHKQYNILVDDTNWITNSNQAGKNKLMDSYAKIFIKSNFEARMKGKKGKVNITKFTPNTEMSISKMGATAEKYALQVKDLTNILTPLHKEISHLELQWMDFGRKVRRAAWDPGSANYQKLKEIRHEIVTKRFKAIKLEKALAKARSSLYSLNKTLRTANFACTTSSENANPPDKTKKNS</sequence>
<dbReference type="AlphaFoldDB" id="A0A9W4WRA3"/>
<organism evidence="1 2">
    <name type="scientific">Funneliformis geosporum</name>
    <dbReference type="NCBI Taxonomy" id="1117311"/>
    <lineage>
        <taxon>Eukaryota</taxon>
        <taxon>Fungi</taxon>
        <taxon>Fungi incertae sedis</taxon>
        <taxon>Mucoromycota</taxon>
        <taxon>Glomeromycotina</taxon>
        <taxon>Glomeromycetes</taxon>
        <taxon>Glomerales</taxon>
        <taxon>Glomeraceae</taxon>
        <taxon>Funneliformis</taxon>
    </lineage>
</organism>
<gene>
    <name evidence="1" type="ORF">FWILDA_LOCUS9604</name>
</gene>
<comment type="caution">
    <text evidence="1">The sequence shown here is derived from an EMBL/GenBank/DDBJ whole genome shotgun (WGS) entry which is preliminary data.</text>
</comment>
<feature type="non-terminal residue" evidence="1">
    <location>
        <position position="1"/>
    </location>
</feature>